<dbReference type="GO" id="GO:0006508">
    <property type="term" value="P:proteolysis"/>
    <property type="evidence" value="ECO:0007669"/>
    <property type="project" value="InterPro"/>
</dbReference>
<dbReference type="Proteomes" id="UP000295621">
    <property type="component" value="Unassembled WGS sequence"/>
</dbReference>
<proteinExistence type="predicted"/>
<sequence>MTEQTYGTFDFGLTAEQEARAARLHRDSVIVDMTYQGPFSPDVWTDDLVKEYEAAAAAAPGQAASVAFDFLVGKAMRGEFPEYRELFDASGATAGLTGCTLSDRAAILEAAASLTATTRTLPWLRAVRRADDIRAAHADGEHALWGMCQFNRLRLGDLDLVDAAHELGVLHTADCAYNTMTFVGTGCTERYDAGLSHFGLEFVRRCNRVGVIVDTAHSGRQTTLDACAASEQPVLATHTCAEALYRHDRAKSDDELRAIAATGGVIGVVTVPAFLAPPGHPRPTIELTLDHIDHIVALVGWEHAGIGTDWPLGYSHDLQQRFIVPLLNANGFRPEHHIDVTATLEGFRDYRDLVNITRGLVARGYTDEQIAGILGENFLRVLETVNG</sequence>
<dbReference type="SUPFAM" id="SSF51556">
    <property type="entry name" value="Metallo-dependent hydrolases"/>
    <property type="match status" value="1"/>
</dbReference>
<keyword evidence="2" id="KW-1185">Reference proteome</keyword>
<dbReference type="EMBL" id="SMKL01000010">
    <property type="protein sequence ID" value="TDC53268.1"/>
    <property type="molecule type" value="Genomic_DNA"/>
</dbReference>
<evidence type="ECO:0008006" key="3">
    <source>
        <dbReference type="Google" id="ProtNLM"/>
    </source>
</evidence>
<name>A0A4R4RT96_9ACTN</name>
<dbReference type="Gene3D" id="3.20.20.140">
    <property type="entry name" value="Metal-dependent hydrolases"/>
    <property type="match status" value="1"/>
</dbReference>
<dbReference type="AlphaFoldDB" id="A0A4R4RT96"/>
<dbReference type="PROSITE" id="PS51365">
    <property type="entry name" value="RENAL_DIPEPTIDASE_2"/>
    <property type="match status" value="1"/>
</dbReference>
<dbReference type="RefSeq" id="WP_131980433.1">
    <property type="nucleotide sequence ID" value="NZ_SMKL01000010.1"/>
</dbReference>
<reference evidence="1 2" key="1">
    <citation type="submission" date="2019-02" db="EMBL/GenBank/DDBJ databases">
        <title>Draft genome sequences of novel Actinobacteria.</title>
        <authorList>
            <person name="Sahin N."/>
            <person name="Ay H."/>
            <person name="Saygin H."/>
        </authorList>
    </citation>
    <scope>NUCLEOTIDE SEQUENCE [LARGE SCALE GENOMIC DNA]</scope>
    <source>
        <strain evidence="1 2">KC603</strain>
    </source>
</reference>
<gene>
    <name evidence="1" type="ORF">E1212_06250</name>
</gene>
<accession>A0A4R4RT96</accession>
<dbReference type="InterPro" id="IPR032466">
    <property type="entry name" value="Metal_Hydrolase"/>
</dbReference>
<evidence type="ECO:0000313" key="1">
    <source>
        <dbReference type="EMBL" id="TDC53268.1"/>
    </source>
</evidence>
<dbReference type="Pfam" id="PF01244">
    <property type="entry name" value="Peptidase_M19"/>
    <property type="match status" value="1"/>
</dbReference>
<dbReference type="InterPro" id="IPR008257">
    <property type="entry name" value="Pept_M19"/>
</dbReference>
<organism evidence="1 2">
    <name type="scientific">Jiangella ureilytica</name>
    <dbReference type="NCBI Taxonomy" id="2530374"/>
    <lineage>
        <taxon>Bacteria</taxon>
        <taxon>Bacillati</taxon>
        <taxon>Actinomycetota</taxon>
        <taxon>Actinomycetes</taxon>
        <taxon>Jiangellales</taxon>
        <taxon>Jiangellaceae</taxon>
        <taxon>Jiangella</taxon>
    </lineage>
</organism>
<comment type="caution">
    <text evidence="1">The sequence shown here is derived from an EMBL/GenBank/DDBJ whole genome shotgun (WGS) entry which is preliminary data.</text>
</comment>
<dbReference type="PANTHER" id="PTHR10443:SF12">
    <property type="entry name" value="DIPEPTIDASE"/>
    <property type="match status" value="1"/>
</dbReference>
<dbReference type="GO" id="GO:0070573">
    <property type="term" value="F:metallodipeptidase activity"/>
    <property type="evidence" value="ECO:0007669"/>
    <property type="project" value="InterPro"/>
</dbReference>
<dbReference type="PANTHER" id="PTHR10443">
    <property type="entry name" value="MICROSOMAL DIPEPTIDASE"/>
    <property type="match status" value="1"/>
</dbReference>
<protein>
    <recommendedName>
        <fullName evidence="3">Dipeptidase</fullName>
    </recommendedName>
</protein>
<evidence type="ECO:0000313" key="2">
    <source>
        <dbReference type="Proteomes" id="UP000295621"/>
    </source>
</evidence>
<dbReference type="OrthoDB" id="9804920at2"/>